<protein>
    <submittedName>
        <fullName evidence="2">Uncharacterized protein</fullName>
    </submittedName>
</protein>
<sequence length="683" mass="77129">MKPDARGVLCELILLYTFSIFLITTANPPLWINFMKQWGGVANFSIVANCLSHHATELVANKHCRAVQKGIFLAFLCWLMFNKNSKILERKGKAATNTTPNNTEYGIQLQQNRHKLDSEIGKTIKVIILALFFFFRLSHMKKATLKASIFYNKVTNKWPTNSVLTHIHQVFFHGTSAFSELVVHKFSLIFGEIGHKIKEALGYDSIKACCDSVLTLVLRAVSLPSADRGVSSLSFKKTQREKVNKVALEDLKTGLRGQRDSSVCVCGWVFEIHLPLTHPNQGYLISKHLELNQGSCVGLVKLLWLGFSGLIEPVDAEFRLLDCFFHTRLLSTFSFFSRLIVELEINKSDTQLHPEFNLTFNVLQTSIPEHATAKLPLKLHMFAYVEFLAQSLCSLNSDCASKLVEQVFFAVWETMFDCQGQNIMSIKISWSCQSTQVAMAKYYLHDKLIFKILACSQECCQWIWALVENQTWLTSSKFICKSYIQLIAWHYFIFLVHTGYKSAKPDQGLTQYSSKFCGTCLLLYTISKFKSSPCSGHLILAWMSSTLFGLLVVNIDKLGILEMQYYQGALGILHVNCPHLVGEKLMPTAIVKLGTFFPLLGLVQIQMFICTGRITGDAGGIWGNLIFWPVRQGCLKPRGVNKARISRGGSHYDSSWVDKSCRQSLNTAKGVLRRKLGWRNDTG</sequence>
<evidence type="ECO:0000313" key="2">
    <source>
        <dbReference type="EMBL" id="KNZ44506.1"/>
    </source>
</evidence>
<evidence type="ECO:0000313" key="3">
    <source>
        <dbReference type="Proteomes" id="UP000037035"/>
    </source>
</evidence>
<reference evidence="2 3" key="1">
    <citation type="submission" date="2015-08" db="EMBL/GenBank/DDBJ databases">
        <title>Next Generation Sequencing and Analysis of the Genome of Puccinia sorghi L Schw, the Causal Agent of Maize Common Rust.</title>
        <authorList>
            <person name="Rochi L."/>
            <person name="Burguener G."/>
            <person name="Darino M."/>
            <person name="Turjanski A."/>
            <person name="Kreff E."/>
            <person name="Dieguez M.J."/>
            <person name="Sacco F."/>
        </authorList>
    </citation>
    <scope>NUCLEOTIDE SEQUENCE [LARGE SCALE GENOMIC DNA]</scope>
    <source>
        <strain evidence="2 3">RO10H11247</strain>
    </source>
</reference>
<comment type="caution">
    <text evidence="2">The sequence shown here is derived from an EMBL/GenBank/DDBJ whole genome shotgun (WGS) entry which is preliminary data.</text>
</comment>
<gene>
    <name evidence="2" type="ORF">VP01_909g3</name>
</gene>
<dbReference type="Proteomes" id="UP000037035">
    <property type="component" value="Unassembled WGS sequence"/>
</dbReference>
<name>A0A0L6U7M6_9BASI</name>
<evidence type="ECO:0000256" key="1">
    <source>
        <dbReference type="SAM" id="Phobius"/>
    </source>
</evidence>
<keyword evidence="3" id="KW-1185">Reference proteome</keyword>
<accession>A0A0L6U7M6</accession>
<feature type="transmembrane region" description="Helical" evidence="1">
    <location>
        <begin position="12"/>
        <end position="32"/>
    </location>
</feature>
<dbReference type="EMBL" id="LAVV01014715">
    <property type="protein sequence ID" value="KNZ44506.1"/>
    <property type="molecule type" value="Genomic_DNA"/>
</dbReference>
<organism evidence="2 3">
    <name type="scientific">Puccinia sorghi</name>
    <dbReference type="NCBI Taxonomy" id="27349"/>
    <lineage>
        <taxon>Eukaryota</taxon>
        <taxon>Fungi</taxon>
        <taxon>Dikarya</taxon>
        <taxon>Basidiomycota</taxon>
        <taxon>Pucciniomycotina</taxon>
        <taxon>Pucciniomycetes</taxon>
        <taxon>Pucciniales</taxon>
        <taxon>Pucciniaceae</taxon>
        <taxon>Puccinia</taxon>
    </lineage>
</organism>
<dbReference type="AlphaFoldDB" id="A0A0L6U7M6"/>
<proteinExistence type="predicted"/>
<dbReference type="VEuPathDB" id="FungiDB:VP01_909g3"/>
<keyword evidence="1" id="KW-1133">Transmembrane helix</keyword>
<keyword evidence="1" id="KW-0812">Transmembrane</keyword>
<keyword evidence="1" id="KW-0472">Membrane</keyword>